<dbReference type="PATRIC" id="fig|391623.17.peg.2212"/>
<dbReference type="GeneID" id="10549042"/>
<name>F0LN52_THEBM</name>
<dbReference type="KEGG" id="tba:TERMP_02218"/>
<protein>
    <recommendedName>
        <fullName evidence="3">Restriction endonuclease</fullName>
    </recommendedName>
</protein>
<dbReference type="OrthoDB" id="380131at2157"/>
<dbReference type="SUPFAM" id="SSF52980">
    <property type="entry name" value="Restriction endonuclease-like"/>
    <property type="match status" value="1"/>
</dbReference>
<dbReference type="AlphaFoldDB" id="F0LN52"/>
<proteinExistence type="predicted"/>
<dbReference type="InterPro" id="IPR011335">
    <property type="entry name" value="Restrct_endonuc-II-like"/>
</dbReference>
<sequence>MKRVLVLETAWAEDYWESAKEAPYPKRSYKELKDWENLKKSLPLPGLGVYIKQTIKGKIHDYLHKPFVYLRVKGMKYNEKGEPHFDFEPIGKAKVKSEELLKRLPNKSALFFSISPKEIIQILEELGEKPPKEWLKLLEGEARGWNWKDWIGKYFSDIEEEELSNDEFEDRIADLLKAIGFNVIQKGHKLEGEFADGIAWIDNYYIVYDCKNRWNYTPTDSDIRAIKKYLEDEMKRNGEENRYYPVFIAKSVGMNIKKDVFCIPVNSLLYLLYKKLQLGPKFKLGPIKKILDDKNPLTIETIDKEWFFG</sequence>
<evidence type="ECO:0000313" key="1">
    <source>
        <dbReference type="EMBL" id="ADT85191.1"/>
    </source>
</evidence>
<keyword evidence="2" id="KW-1185">Reference proteome</keyword>
<dbReference type="EMBL" id="CP002373">
    <property type="protein sequence ID" value="ADT85191.1"/>
    <property type="molecule type" value="Genomic_DNA"/>
</dbReference>
<dbReference type="RefSeq" id="WP_013747413.1">
    <property type="nucleotide sequence ID" value="NC_015471.1"/>
</dbReference>
<evidence type="ECO:0000313" key="2">
    <source>
        <dbReference type="Proteomes" id="UP000007478"/>
    </source>
</evidence>
<dbReference type="HOGENOM" id="CLU_898994_0_0_2"/>
<accession>F0LN52</accession>
<gene>
    <name evidence="1" type="ordered locus">TERMP_02218</name>
</gene>
<keyword evidence="1" id="KW-0614">Plasmid</keyword>
<geneLocation type="plasmid" evidence="1 2">
    <name>pTBMP1</name>
</geneLocation>
<reference evidence="1 2" key="1">
    <citation type="journal article" date="2011" name="J. Bacteriol.">
        <title>Complete genome sequence of the hyperthermophilic, piezophilic, heterotrophic, and carboxydotrophic archaeon Thermococcus barophilus MP.</title>
        <authorList>
            <person name="Vannier P."/>
            <person name="Marteinsson V.T."/>
            <person name="Fridjonsson O.H."/>
            <person name="Oger P."/>
            <person name="Jebbar M."/>
        </authorList>
    </citation>
    <scope>NUCLEOTIDE SEQUENCE [LARGE SCALE GENOMIC DNA]</scope>
    <source>
        <strain evidence="2">DSM 11836 / MP</strain>
    </source>
</reference>
<organism evidence="1 2">
    <name type="scientific">Thermococcus barophilus (strain DSM 11836 / MP)</name>
    <dbReference type="NCBI Taxonomy" id="391623"/>
    <lineage>
        <taxon>Archaea</taxon>
        <taxon>Methanobacteriati</taxon>
        <taxon>Methanobacteriota</taxon>
        <taxon>Thermococci</taxon>
        <taxon>Thermococcales</taxon>
        <taxon>Thermococcaceae</taxon>
        <taxon>Thermococcus</taxon>
    </lineage>
</organism>
<evidence type="ECO:0008006" key="3">
    <source>
        <dbReference type="Google" id="ProtNLM"/>
    </source>
</evidence>
<dbReference type="Proteomes" id="UP000007478">
    <property type="component" value="Plasmid pTBMP1"/>
</dbReference>